<comment type="subcellular location">
    <subcellularLocation>
        <location evidence="1">Cell membrane</location>
        <topology evidence="1">Multi-pass membrane protein</topology>
    </subcellularLocation>
</comment>
<reference evidence="10" key="1">
    <citation type="journal article" date="2015" name="Nature">
        <title>Complex archaea that bridge the gap between prokaryotes and eukaryotes.</title>
        <authorList>
            <person name="Spang A."/>
            <person name="Saw J.H."/>
            <person name="Jorgensen S.L."/>
            <person name="Zaremba-Niedzwiedzka K."/>
            <person name="Martijn J."/>
            <person name="Lind A.E."/>
            <person name="van Eijk R."/>
            <person name="Schleper C."/>
            <person name="Guy L."/>
            <person name="Ettema T.J."/>
        </authorList>
    </citation>
    <scope>NUCLEOTIDE SEQUENCE</scope>
</reference>
<feature type="transmembrane region" description="Helical" evidence="9">
    <location>
        <begin position="138"/>
        <end position="162"/>
    </location>
</feature>
<accession>A0A0F9JUN8</accession>
<keyword evidence="7 9" id="KW-0472">Membrane</keyword>
<evidence type="ECO:0000256" key="3">
    <source>
        <dbReference type="ARBA" id="ARBA00022475"/>
    </source>
</evidence>
<dbReference type="CDD" id="cd06582">
    <property type="entry name" value="TM_PBP1_LivH_like"/>
    <property type="match status" value="1"/>
</dbReference>
<dbReference type="GO" id="GO:0022857">
    <property type="term" value="F:transmembrane transporter activity"/>
    <property type="evidence" value="ECO:0007669"/>
    <property type="project" value="InterPro"/>
</dbReference>
<keyword evidence="6 9" id="KW-1133">Transmembrane helix</keyword>
<feature type="transmembrane region" description="Helical" evidence="9">
    <location>
        <begin position="193"/>
        <end position="217"/>
    </location>
</feature>
<dbReference type="GO" id="GO:0006865">
    <property type="term" value="P:amino acid transport"/>
    <property type="evidence" value="ECO:0007669"/>
    <property type="project" value="UniProtKB-KW"/>
</dbReference>
<dbReference type="AlphaFoldDB" id="A0A0F9JUN8"/>
<dbReference type="InterPro" id="IPR001851">
    <property type="entry name" value="ABC_transp_permease"/>
</dbReference>
<feature type="transmembrane region" description="Helical" evidence="9">
    <location>
        <begin position="59"/>
        <end position="79"/>
    </location>
</feature>
<evidence type="ECO:0000256" key="2">
    <source>
        <dbReference type="ARBA" id="ARBA00022448"/>
    </source>
</evidence>
<keyword evidence="3" id="KW-1003">Cell membrane</keyword>
<keyword evidence="2" id="KW-0813">Transport</keyword>
<evidence type="ECO:0000256" key="4">
    <source>
        <dbReference type="ARBA" id="ARBA00022692"/>
    </source>
</evidence>
<evidence type="ECO:0000256" key="9">
    <source>
        <dbReference type="SAM" id="Phobius"/>
    </source>
</evidence>
<dbReference type="Pfam" id="PF02653">
    <property type="entry name" value="BPD_transp_2"/>
    <property type="match status" value="1"/>
</dbReference>
<evidence type="ECO:0000313" key="10">
    <source>
        <dbReference type="EMBL" id="KKM66196.1"/>
    </source>
</evidence>
<evidence type="ECO:0000256" key="8">
    <source>
        <dbReference type="ARBA" id="ARBA00037998"/>
    </source>
</evidence>
<feature type="transmembrane region" description="Helical" evidence="9">
    <location>
        <begin position="229"/>
        <end position="248"/>
    </location>
</feature>
<keyword evidence="5" id="KW-0029">Amino-acid transport</keyword>
<evidence type="ECO:0000256" key="6">
    <source>
        <dbReference type="ARBA" id="ARBA00022989"/>
    </source>
</evidence>
<feature type="transmembrane region" description="Helical" evidence="9">
    <location>
        <begin position="268"/>
        <end position="285"/>
    </location>
</feature>
<dbReference type="EMBL" id="LAZR01010581">
    <property type="protein sequence ID" value="KKM66196.1"/>
    <property type="molecule type" value="Genomic_DNA"/>
</dbReference>
<protein>
    <recommendedName>
        <fullName evidence="11">Branched-chain amino acid ABC transporter permease</fullName>
    </recommendedName>
</protein>
<comment type="caution">
    <text evidence="10">The sequence shown here is derived from an EMBL/GenBank/DDBJ whole genome shotgun (WGS) entry which is preliminary data.</text>
</comment>
<sequence>MELFLQTLVSGLLKGGIYALIGMGMTLIMGVMGIINLAHGQLMMVAMYVTYVLSVQFGIDPYVSLLVGMPTLFLLGVVLQKYLLNPLIRVETILPENQVLMTVGIGMVLTESMRFIFTSDYKSINVSYANSTFFLGEISFSIPLVIDFGFVILLTFMLFWFMNRTDIGRSIRATAQDKEAATLMGVNSERITYITFGLGSSLVAAAGALLMPIYYLFPDMGGDFTRRAFVICILGGLGSTVGAIFGGITLGLAEAFGATYIAMEFEDMVGLIIFILVLLFVPGGFKRIFKI</sequence>
<feature type="transmembrane region" description="Helical" evidence="9">
    <location>
        <begin position="99"/>
        <end position="117"/>
    </location>
</feature>
<feature type="transmembrane region" description="Helical" evidence="9">
    <location>
        <begin position="15"/>
        <end position="38"/>
    </location>
</feature>
<gene>
    <name evidence="10" type="ORF">LCGC14_1483600</name>
</gene>
<comment type="similarity">
    <text evidence="8">Belongs to the binding-protein-dependent transport system permease family. LivHM subfamily.</text>
</comment>
<dbReference type="PANTHER" id="PTHR11795:SF445">
    <property type="entry name" value="AMINO ACID ABC TRANSPORTER PERMEASE PROTEIN"/>
    <property type="match status" value="1"/>
</dbReference>
<name>A0A0F9JUN8_9ZZZZ</name>
<dbReference type="GO" id="GO:0005886">
    <property type="term" value="C:plasma membrane"/>
    <property type="evidence" value="ECO:0007669"/>
    <property type="project" value="UniProtKB-SubCell"/>
</dbReference>
<keyword evidence="4 9" id="KW-0812">Transmembrane</keyword>
<evidence type="ECO:0008006" key="11">
    <source>
        <dbReference type="Google" id="ProtNLM"/>
    </source>
</evidence>
<evidence type="ECO:0000256" key="7">
    <source>
        <dbReference type="ARBA" id="ARBA00023136"/>
    </source>
</evidence>
<organism evidence="10">
    <name type="scientific">marine sediment metagenome</name>
    <dbReference type="NCBI Taxonomy" id="412755"/>
    <lineage>
        <taxon>unclassified sequences</taxon>
        <taxon>metagenomes</taxon>
        <taxon>ecological metagenomes</taxon>
    </lineage>
</organism>
<proteinExistence type="inferred from homology"/>
<evidence type="ECO:0000256" key="5">
    <source>
        <dbReference type="ARBA" id="ARBA00022970"/>
    </source>
</evidence>
<dbReference type="InterPro" id="IPR052157">
    <property type="entry name" value="BCAA_transport_permease"/>
</dbReference>
<dbReference type="PANTHER" id="PTHR11795">
    <property type="entry name" value="BRANCHED-CHAIN AMINO ACID TRANSPORT SYSTEM PERMEASE PROTEIN LIVH"/>
    <property type="match status" value="1"/>
</dbReference>
<evidence type="ECO:0000256" key="1">
    <source>
        <dbReference type="ARBA" id="ARBA00004651"/>
    </source>
</evidence>